<reference evidence="6 7" key="1">
    <citation type="submission" date="2015-09" db="EMBL/GenBank/DDBJ databases">
        <authorList>
            <consortium name="Swine Surveillance"/>
        </authorList>
    </citation>
    <scope>NUCLEOTIDE SEQUENCE [LARGE SCALE GENOMIC DNA]</scope>
    <source>
        <strain evidence="6 7">CECT 8399</strain>
    </source>
</reference>
<dbReference type="InterPro" id="IPR011057">
    <property type="entry name" value="Mss4-like_sf"/>
</dbReference>
<keyword evidence="4" id="KW-0456">Lyase</keyword>
<dbReference type="STRING" id="1396826.PHA8399_03534"/>
<protein>
    <recommendedName>
        <fullName evidence="5">CENP-V/GFA domain-containing protein</fullName>
    </recommendedName>
</protein>
<dbReference type="PROSITE" id="PS51891">
    <property type="entry name" value="CENP_V_GFA"/>
    <property type="match status" value="1"/>
</dbReference>
<feature type="domain" description="CENP-V/GFA" evidence="5">
    <location>
        <begin position="4"/>
        <end position="111"/>
    </location>
</feature>
<dbReference type="RefSeq" id="WP_058287600.1">
    <property type="nucleotide sequence ID" value="NZ_CP081031.1"/>
</dbReference>
<dbReference type="SUPFAM" id="SSF51316">
    <property type="entry name" value="Mss4-like"/>
    <property type="match status" value="1"/>
</dbReference>
<evidence type="ECO:0000259" key="5">
    <source>
        <dbReference type="PROSITE" id="PS51891"/>
    </source>
</evidence>
<dbReference type="PANTHER" id="PTHR33337">
    <property type="entry name" value="GFA DOMAIN-CONTAINING PROTEIN"/>
    <property type="match status" value="1"/>
</dbReference>
<comment type="similarity">
    <text evidence="1">Belongs to the Gfa family.</text>
</comment>
<evidence type="ECO:0000313" key="6">
    <source>
        <dbReference type="EMBL" id="CUI01392.1"/>
    </source>
</evidence>
<keyword evidence="3" id="KW-0862">Zinc</keyword>
<keyword evidence="2" id="KW-0479">Metal-binding</keyword>
<dbReference type="Pfam" id="PF04828">
    <property type="entry name" value="GFA"/>
    <property type="match status" value="1"/>
</dbReference>
<dbReference type="EMBL" id="CYSR01000031">
    <property type="protein sequence ID" value="CUI01392.1"/>
    <property type="molecule type" value="Genomic_DNA"/>
</dbReference>
<accession>A0A0P1HYP5</accession>
<evidence type="ECO:0000256" key="4">
    <source>
        <dbReference type="ARBA" id="ARBA00023239"/>
    </source>
</evidence>
<proteinExistence type="inferred from homology"/>
<dbReference type="PANTHER" id="PTHR33337:SF40">
    <property type="entry name" value="CENP-V_GFA DOMAIN-CONTAINING PROTEIN-RELATED"/>
    <property type="match status" value="1"/>
</dbReference>
<sequence length="144" mass="15476">MSELQGQCMCGAVSVTATPVQASVTACHCSMCQRWASGPFLSFQADTGYAALGPVRTYQSSQWAERAFCGECGSVLWYRMTAPGKMHGQTQMSAGLFENAGGTELKLEFFIDDKPAGYAFAGAHRRMTGEECRAMFAETAEGEA</sequence>
<dbReference type="InterPro" id="IPR006913">
    <property type="entry name" value="CENP-V/GFA"/>
</dbReference>
<name>A0A0P1HYP5_9RHOB</name>
<evidence type="ECO:0000256" key="3">
    <source>
        <dbReference type="ARBA" id="ARBA00022833"/>
    </source>
</evidence>
<evidence type="ECO:0000256" key="1">
    <source>
        <dbReference type="ARBA" id="ARBA00005495"/>
    </source>
</evidence>
<dbReference type="Gene3D" id="3.90.1590.10">
    <property type="entry name" value="glutathione-dependent formaldehyde- activating enzyme (gfa)"/>
    <property type="match status" value="1"/>
</dbReference>
<organism evidence="6 7">
    <name type="scientific">Leisingera aquaemixtae</name>
    <dbReference type="NCBI Taxonomy" id="1396826"/>
    <lineage>
        <taxon>Bacteria</taxon>
        <taxon>Pseudomonadati</taxon>
        <taxon>Pseudomonadota</taxon>
        <taxon>Alphaproteobacteria</taxon>
        <taxon>Rhodobacterales</taxon>
        <taxon>Roseobacteraceae</taxon>
        <taxon>Leisingera</taxon>
    </lineage>
</organism>
<dbReference type="Proteomes" id="UP000051326">
    <property type="component" value="Unassembled WGS sequence"/>
</dbReference>
<dbReference type="GO" id="GO:0016846">
    <property type="term" value="F:carbon-sulfur lyase activity"/>
    <property type="evidence" value="ECO:0007669"/>
    <property type="project" value="InterPro"/>
</dbReference>
<evidence type="ECO:0000313" key="7">
    <source>
        <dbReference type="Proteomes" id="UP000051326"/>
    </source>
</evidence>
<evidence type="ECO:0000256" key="2">
    <source>
        <dbReference type="ARBA" id="ARBA00022723"/>
    </source>
</evidence>
<gene>
    <name evidence="6" type="ORF">PHA8399_03534</name>
</gene>
<dbReference type="GO" id="GO:0046872">
    <property type="term" value="F:metal ion binding"/>
    <property type="evidence" value="ECO:0007669"/>
    <property type="project" value="UniProtKB-KW"/>
</dbReference>
<dbReference type="AlphaFoldDB" id="A0A0P1HYP5"/>